<reference evidence="2" key="1">
    <citation type="submission" date="2022-11" db="UniProtKB">
        <authorList>
            <consortium name="WormBaseParasite"/>
        </authorList>
    </citation>
    <scope>IDENTIFICATION</scope>
</reference>
<dbReference type="WBParaSite" id="PgR103X_g010_t01">
    <property type="protein sequence ID" value="PgR103X_g010_t01"/>
    <property type="gene ID" value="PgR103X_g010"/>
</dbReference>
<dbReference type="Proteomes" id="UP000887569">
    <property type="component" value="Unplaced"/>
</dbReference>
<evidence type="ECO:0000313" key="1">
    <source>
        <dbReference type="Proteomes" id="UP000887569"/>
    </source>
</evidence>
<accession>A0A915C8S1</accession>
<proteinExistence type="predicted"/>
<name>A0A915C8S1_PARUN</name>
<keyword evidence="1" id="KW-1185">Reference proteome</keyword>
<protein>
    <submittedName>
        <fullName evidence="2">Uncharacterized protein</fullName>
    </submittedName>
</protein>
<sequence length="94" mass="10493">QNLNFMTATFVEHSIRSIRGDEGGELSHVMWDAIEAINNNCWHVAGSSCRALKSKNIKQLCCTTPIWRTVGANLLNHQCAHELASEQSINRGEK</sequence>
<evidence type="ECO:0000313" key="2">
    <source>
        <dbReference type="WBParaSite" id="PgR103X_g010_t01"/>
    </source>
</evidence>
<dbReference type="AlphaFoldDB" id="A0A915C8S1"/>
<organism evidence="1 2">
    <name type="scientific">Parascaris univalens</name>
    <name type="common">Nematode worm</name>
    <dbReference type="NCBI Taxonomy" id="6257"/>
    <lineage>
        <taxon>Eukaryota</taxon>
        <taxon>Metazoa</taxon>
        <taxon>Ecdysozoa</taxon>
        <taxon>Nematoda</taxon>
        <taxon>Chromadorea</taxon>
        <taxon>Rhabditida</taxon>
        <taxon>Spirurina</taxon>
        <taxon>Ascaridomorpha</taxon>
        <taxon>Ascaridoidea</taxon>
        <taxon>Ascarididae</taxon>
        <taxon>Parascaris</taxon>
    </lineage>
</organism>